<evidence type="ECO:0000313" key="2">
    <source>
        <dbReference type="EMBL" id="PJE30246.1"/>
    </source>
</evidence>
<name>A0A285I1J9_9RHOB</name>
<dbReference type="Proteomes" id="UP000231702">
    <property type="component" value="Unassembled WGS sequence"/>
</dbReference>
<dbReference type="SUPFAM" id="SSF52343">
    <property type="entry name" value="Ferredoxin reductase-like, C-terminal NADP-linked domain"/>
    <property type="match status" value="1"/>
</dbReference>
<sequence>MSHLLTLQTRQRLTPDTQAYTFTRPEGLSFAPGEATELSLLREGWRDKGRPFTFTSLPDAPEIQFVIKSYDDHDGVTRQMASLSSGEMALVTEPFGALQDQGPGTFLAAGAGITPFLAILRNRAAGQRLDGSRLIYTNKTTSDIILRDELSSMPGLTTHFTVTDEEDAPVETARIDKDWLADRLEDVSGRFYLCGPPGFVDAMRDALRSLGAAGDQIQTEDGW</sequence>
<dbReference type="PROSITE" id="PS51384">
    <property type="entry name" value="FAD_FR"/>
    <property type="match status" value="1"/>
</dbReference>
<dbReference type="Gene3D" id="2.40.30.10">
    <property type="entry name" value="Translation factors"/>
    <property type="match status" value="1"/>
</dbReference>
<proteinExistence type="predicted"/>
<dbReference type="InterPro" id="IPR001433">
    <property type="entry name" value="OxRdtase_FAD/NAD-bd"/>
</dbReference>
<organism evidence="3 4">
    <name type="scientific">Pseudooceanicola antarcticus</name>
    <dbReference type="NCBI Taxonomy" id="1247613"/>
    <lineage>
        <taxon>Bacteria</taxon>
        <taxon>Pseudomonadati</taxon>
        <taxon>Pseudomonadota</taxon>
        <taxon>Alphaproteobacteria</taxon>
        <taxon>Rhodobacterales</taxon>
        <taxon>Paracoccaceae</taxon>
        <taxon>Pseudooceanicola</taxon>
    </lineage>
</organism>
<dbReference type="InterPro" id="IPR050415">
    <property type="entry name" value="MRET"/>
</dbReference>
<protein>
    <submittedName>
        <fullName evidence="2">Flavodoxin reductase</fullName>
    </submittedName>
</protein>
<dbReference type="SUPFAM" id="SSF63380">
    <property type="entry name" value="Riboflavin synthase domain-like"/>
    <property type="match status" value="1"/>
</dbReference>
<reference evidence="2 5" key="2">
    <citation type="journal article" date="2018" name="Int. J. Syst. Evol. Microbiol.">
        <title>Pseudooceanicola lipolyticus sp. nov., a marine alphaproteobacterium, reclassification of Oceanicola flagellatus as Pseudooceanicola flagellatus comb. nov. and emended description of the genus Pseudooceanicola.</title>
        <authorList>
            <person name="Huang M.-M."/>
            <person name="Guo L.-L."/>
            <person name="Wu Y.-H."/>
            <person name="Lai Q.-L."/>
            <person name="Shao Z.-Z."/>
            <person name="Wang C.-S."/>
            <person name="Wu M."/>
            <person name="Xu X.-W."/>
        </authorList>
    </citation>
    <scope>NUCLEOTIDE SEQUENCE [LARGE SCALE GENOMIC DNA]</scope>
    <source>
        <strain evidence="2 5">Ar-45</strain>
    </source>
</reference>
<dbReference type="Pfam" id="PF00175">
    <property type="entry name" value="NAD_binding_1"/>
    <property type="match status" value="1"/>
</dbReference>
<evidence type="ECO:0000313" key="3">
    <source>
        <dbReference type="EMBL" id="SNY41753.1"/>
    </source>
</evidence>
<dbReference type="InterPro" id="IPR017927">
    <property type="entry name" value="FAD-bd_FR_type"/>
</dbReference>
<dbReference type="AlphaFoldDB" id="A0A285I1J9"/>
<dbReference type="EMBL" id="OBEA01000001">
    <property type="protein sequence ID" value="SNY41753.1"/>
    <property type="molecule type" value="Genomic_DNA"/>
</dbReference>
<reference evidence="3 4" key="1">
    <citation type="submission" date="2017-09" db="EMBL/GenBank/DDBJ databases">
        <authorList>
            <person name="Ehlers B."/>
            <person name="Leendertz F.H."/>
        </authorList>
    </citation>
    <scope>NUCLEOTIDE SEQUENCE [LARGE SCALE GENOMIC DNA]</scope>
    <source>
        <strain evidence="3 4">CGMCC 1.12662</strain>
    </source>
</reference>
<dbReference type="InterPro" id="IPR039261">
    <property type="entry name" value="FNR_nucleotide-bd"/>
</dbReference>
<dbReference type="Proteomes" id="UP000231655">
    <property type="component" value="Unassembled WGS sequence"/>
</dbReference>
<gene>
    <name evidence="2" type="ORF">CVM39_05895</name>
    <name evidence="3" type="ORF">SAMN06297129_0902</name>
</gene>
<dbReference type="PANTHER" id="PTHR47354">
    <property type="entry name" value="NADH OXIDOREDUCTASE HCR"/>
    <property type="match status" value="1"/>
</dbReference>
<accession>A0A285I1J9</accession>
<dbReference type="PANTHER" id="PTHR47354:SF5">
    <property type="entry name" value="PROTEIN RFBI"/>
    <property type="match status" value="1"/>
</dbReference>
<evidence type="ECO:0000259" key="1">
    <source>
        <dbReference type="PROSITE" id="PS51384"/>
    </source>
</evidence>
<dbReference type="GO" id="GO:0016491">
    <property type="term" value="F:oxidoreductase activity"/>
    <property type="evidence" value="ECO:0007669"/>
    <property type="project" value="InterPro"/>
</dbReference>
<dbReference type="OrthoDB" id="9792185at2"/>
<dbReference type="InterPro" id="IPR017938">
    <property type="entry name" value="Riboflavin_synthase-like_b-brl"/>
</dbReference>
<keyword evidence="5" id="KW-1185">Reference proteome</keyword>
<evidence type="ECO:0000313" key="5">
    <source>
        <dbReference type="Proteomes" id="UP000231702"/>
    </source>
</evidence>
<feature type="domain" description="FAD-binding FR-type" evidence="1">
    <location>
        <begin position="1"/>
        <end position="101"/>
    </location>
</feature>
<evidence type="ECO:0000313" key="4">
    <source>
        <dbReference type="Proteomes" id="UP000231655"/>
    </source>
</evidence>
<dbReference type="RefSeq" id="WP_097144644.1">
    <property type="nucleotide sequence ID" value="NZ_OBEA01000001.1"/>
</dbReference>
<dbReference type="EMBL" id="PGTD01000013">
    <property type="protein sequence ID" value="PJE30246.1"/>
    <property type="molecule type" value="Genomic_DNA"/>
</dbReference>
<dbReference type="PRINTS" id="PR00410">
    <property type="entry name" value="PHEHYDRXLASE"/>
</dbReference>
<dbReference type="Gene3D" id="3.40.50.80">
    <property type="entry name" value="Nucleotide-binding domain of ferredoxin-NADP reductase (FNR) module"/>
    <property type="match status" value="1"/>
</dbReference>